<reference evidence="3" key="1">
    <citation type="submission" date="2010-09" db="EMBL/GenBank/DDBJ databases">
        <title>The genome sequence of Geomyces destructans 20631-21.</title>
        <authorList>
            <consortium name="The Broad Institute Genome Sequencing Platform"/>
            <person name="Cuomo C.A."/>
            <person name="Blehert D.S."/>
            <person name="Lorch J.M."/>
            <person name="Young S.K."/>
            <person name="Zeng Q."/>
            <person name="Gargeya S."/>
            <person name="Fitzgerald M."/>
            <person name="Haas B."/>
            <person name="Abouelleil A."/>
            <person name="Alvarado L."/>
            <person name="Arachchi H.M."/>
            <person name="Berlin A."/>
            <person name="Brown A."/>
            <person name="Chapman S.B."/>
            <person name="Chen Z."/>
            <person name="Dunbar C."/>
            <person name="Freedman E."/>
            <person name="Gearin G."/>
            <person name="Gellesch M."/>
            <person name="Goldberg J."/>
            <person name="Griggs A."/>
            <person name="Gujja S."/>
            <person name="Heiman D."/>
            <person name="Howarth C."/>
            <person name="Larson L."/>
            <person name="Lui A."/>
            <person name="MacDonald P.J.P."/>
            <person name="Montmayeur A."/>
            <person name="Murphy C."/>
            <person name="Neiman D."/>
            <person name="Pearson M."/>
            <person name="Priest M."/>
            <person name="Roberts A."/>
            <person name="Saif S."/>
            <person name="Shea T."/>
            <person name="Shenoy N."/>
            <person name="Sisk P."/>
            <person name="Stolte C."/>
            <person name="Sykes S."/>
            <person name="Wortman J."/>
            <person name="Nusbaum C."/>
            <person name="Birren B."/>
        </authorList>
    </citation>
    <scope>NUCLEOTIDE SEQUENCE [LARGE SCALE GENOMIC DNA]</scope>
    <source>
        <strain evidence="3">ATCC MYA-4855 / 20631-21</strain>
    </source>
</reference>
<protein>
    <submittedName>
        <fullName evidence="2">Uncharacterized protein</fullName>
    </submittedName>
</protein>
<feature type="compositionally biased region" description="Acidic residues" evidence="1">
    <location>
        <begin position="34"/>
        <end position="43"/>
    </location>
</feature>
<sequence length="65" mass="7223">MTLKRAGIEAQKQERLRKKSVAQLTQSGLPIPPELEDPITDPEADSRSEYESASEGGHGSAWEWE</sequence>
<dbReference type="HOGENOM" id="CLU_2850706_0_0_1"/>
<accession>L8FWJ3</accession>
<dbReference type="EMBL" id="GL573189">
    <property type="protein sequence ID" value="ELR05262.1"/>
    <property type="molecule type" value="Genomic_DNA"/>
</dbReference>
<name>L8FWJ3_PSED2</name>
<evidence type="ECO:0000256" key="1">
    <source>
        <dbReference type="SAM" id="MobiDB-lite"/>
    </source>
</evidence>
<gene>
    <name evidence="2" type="ORF">GMDG_01700</name>
</gene>
<organism evidence="2 3">
    <name type="scientific">Pseudogymnoascus destructans (strain ATCC MYA-4855 / 20631-21)</name>
    <name type="common">Bat white-nose syndrome fungus</name>
    <name type="synonym">Geomyces destructans</name>
    <dbReference type="NCBI Taxonomy" id="658429"/>
    <lineage>
        <taxon>Eukaryota</taxon>
        <taxon>Fungi</taxon>
        <taxon>Dikarya</taxon>
        <taxon>Ascomycota</taxon>
        <taxon>Pezizomycotina</taxon>
        <taxon>Leotiomycetes</taxon>
        <taxon>Thelebolales</taxon>
        <taxon>Thelebolaceae</taxon>
        <taxon>Pseudogymnoascus</taxon>
    </lineage>
</organism>
<keyword evidence="3" id="KW-1185">Reference proteome</keyword>
<evidence type="ECO:0000313" key="3">
    <source>
        <dbReference type="Proteomes" id="UP000011064"/>
    </source>
</evidence>
<dbReference type="AlphaFoldDB" id="L8FWJ3"/>
<proteinExistence type="predicted"/>
<evidence type="ECO:0000313" key="2">
    <source>
        <dbReference type="EMBL" id="ELR05262.1"/>
    </source>
</evidence>
<dbReference type="VEuPathDB" id="FungiDB:GMDG_01700"/>
<feature type="region of interest" description="Disordered" evidence="1">
    <location>
        <begin position="1"/>
        <end position="65"/>
    </location>
</feature>
<dbReference type="Proteomes" id="UP000011064">
    <property type="component" value="Unassembled WGS sequence"/>
</dbReference>
<dbReference type="InParanoid" id="L8FWJ3"/>